<keyword evidence="2" id="KW-1003">Cell membrane</keyword>
<gene>
    <name evidence="7" type="ORF">EJO69_07885</name>
</gene>
<evidence type="ECO:0000256" key="6">
    <source>
        <dbReference type="SAM" id="Phobius"/>
    </source>
</evidence>
<accession>A0A3S8Z9U4</accession>
<keyword evidence="3 6" id="KW-0812">Transmembrane</keyword>
<dbReference type="PANTHER" id="PTHR39087">
    <property type="entry name" value="UPF0104 MEMBRANE PROTEIN MJ1595"/>
    <property type="match status" value="1"/>
</dbReference>
<feature type="transmembrane region" description="Helical" evidence="6">
    <location>
        <begin position="97"/>
        <end position="118"/>
    </location>
</feature>
<dbReference type="SUPFAM" id="SSF56112">
    <property type="entry name" value="Protein kinase-like (PK-like)"/>
    <property type="match status" value="1"/>
</dbReference>
<comment type="subcellular location">
    <subcellularLocation>
        <location evidence="1">Cell membrane</location>
        <topology evidence="1">Multi-pass membrane protein</topology>
    </subcellularLocation>
</comment>
<evidence type="ECO:0000256" key="1">
    <source>
        <dbReference type="ARBA" id="ARBA00004651"/>
    </source>
</evidence>
<dbReference type="InterPro" id="IPR022791">
    <property type="entry name" value="L-PG_synthase/AglD"/>
</dbReference>
<keyword evidence="4 6" id="KW-1133">Transmembrane helix</keyword>
<feature type="transmembrane region" description="Helical" evidence="6">
    <location>
        <begin position="780"/>
        <end position="798"/>
    </location>
</feature>
<dbReference type="GO" id="GO:0005524">
    <property type="term" value="F:ATP binding"/>
    <property type="evidence" value="ECO:0007669"/>
    <property type="project" value="InterPro"/>
</dbReference>
<feature type="transmembrane region" description="Helical" evidence="6">
    <location>
        <begin position="833"/>
        <end position="851"/>
    </location>
</feature>
<evidence type="ECO:0000256" key="4">
    <source>
        <dbReference type="ARBA" id="ARBA00022989"/>
    </source>
</evidence>
<proteinExistence type="predicted"/>
<dbReference type="AlphaFoldDB" id="A0A3S8Z9U4"/>
<feature type="transmembrane region" description="Helical" evidence="6">
    <location>
        <begin position="594"/>
        <end position="612"/>
    </location>
</feature>
<reference evidence="7 8" key="1">
    <citation type="submission" date="2018-12" db="EMBL/GenBank/DDBJ databases">
        <title>Complete genome sequence of Flaviflexus salsibiostraticola KCTC 33148.</title>
        <authorList>
            <person name="Bae J.-W."/>
        </authorList>
    </citation>
    <scope>NUCLEOTIDE SEQUENCE [LARGE SCALE GENOMIC DNA]</scope>
    <source>
        <strain evidence="7 8">KCTC 33148</strain>
    </source>
</reference>
<sequence length="860" mass="92759">MTRRAALLVDAEDRWIRRPRDLFGALLSFAGIVFILAFSVYAASTTVAVTTDVREATNDFLAAVFIMPVNILEGLLTFFAPLAVLMELMWTRRWRALASAVLAMVFAGILSNVTVWLLKEYLPDSPITNTIAVAVEGQSIILLVPYMAIIAALCTAAGTRGSLVSVRWTWPLLWIVVILSILQGQQTLPGAISIVLLGSVVGQLVVFLIGTVPERAGGLSLIRLIRRAGVDAAEVVRVGAIDIDNLYAWRVTTSSPIGYLDRFGIAQIQELLTRAFDPIDIVDEDSKSEGIVPEAAVDPVAVFEDYERFSVPRSDTISRNYVIIDSSGVAHHAAVLDGDRHLLSWLSSTWSKIRLRIQYRQSDATIHGTADKVTLMTLAAQHSGIVGPDLVGVSSSDDSVVILTKLLRAPTLAEVEEEDLTDEVIDQLWEVLATAHRKGLAHRNIHAGIVLLDKGELIVTNWHDGTIASSEIARRIDLAQGITMLAALVGTERALASFERVYSREQLLTTAPIMQRSILPRQTVSRMGKDVAKSLREAISARVPSNETPTQIEVRRFSPKTVVSVTIGVFAVYILLGSINFADVWAAMRQANPLFLVAAFGGSVLTYFGAALHLKAYTPERLPLGETTIVQVAASIITLVMPAGIGPAALNLRYLNKKGIPTTLGVATVSLVQIAQLVTTILTLILVALLTGEMGALSLPSGSLIFTIVALLAIVAALLLIKPLRRWLSAKIQPTFDQVWPRVVWLISHPDKILLGIAGSLLQTVGYVAAFGFSLASFGYTLPVMTLAITFLISNTLGSVVPSPGGIGPVEAALTGGLAVAGIPYSIALSTALIYRLLTFWGGVPLGWFALRHLQRKDLA</sequence>
<dbReference type="PANTHER" id="PTHR39087:SF2">
    <property type="entry name" value="UPF0104 MEMBRANE PROTEIN MJ1595"/>
    <property type="match status" value="1"/>
</dbReference>
<feature type="transmembrane region" description="Helical" evidence="6">
    <location>
        <begin position="664"/>
        <end position="690"/>
    </location>
</feature>
<keyword evidence="5 6" id="KW-0472">Membrane</keyword>
<dbReference type="KEGG" id="fsl:EJO69_07885"/>
<protein>
    <submittedName>
        <fullName evidence="7">Flippase-like domain-containing protein</fullName>
    </submittedName>
</protein>
<feature type="transmembrane region" description="Helical" evidence="6">
    <location>
        <begin position="138"/>
        <end position="156"/>
    </location>
</feature>
<feature type="transmembrane region" description="Helical" evidence="6">
    <location>
        <begin position="562"/>
        <end position="582"/>
    </location>
</feature>
<dbReference type="GO" id="GO:0005886">
    <property type="term" value="C:plasma membrane"/>
    <property type="evidence" value="ECO:0007669"/>
    <property type="project" value="UniProtKB-SubCell"/>
</dbReference>
<dbReference type="InterPro" id="IPR011009">
    <property type="entry name" value="Kinase-like_dom_sf"/>
</dbReference>
<feature type="transmembrane region" description="Helical" evidence="6">
    <location>
        <begin position="61"/>
        <end position="85"/>
    </location>
</feature>
<dbReference type="NCBIfam" id="TIGR00374">
    <property type="entry name" value="flippase-like domain"/>
    <property type="match status" value="1"/>
</dbReference>
<feature type="transmembrane region" description="Helical" evidence="6">
    <location>
        <begin position="632"/>
        <end position="652"/>
    </location>
</feature>
<dbReference type="OrthoDB" id="5242664at2"/>
<feature type="transmembrane region" description="Helical" evidence="6">
    <location>
        <begin position="702"/>
        <end position="721"/>
    </location>
</feature>
<feature type="transmembrane region" description="Helical" evidence="6">
    <location>
        <begin position="753"/>
        <end position="774"/>
    </location>
</feature>
<organism evidence="7 8">
    <name type="scientific">Flaviflexus salsibiostraticola</name>
    <dbReference type="NCBI Taxonomy" id="1282737"/>
    <lineage>
        <taxon>Bacteria</taxon>
        <taxon>Bacillati</taxon>
        <taxon>Actinomycetota</taxon>
        <taxon>Actinomycetes</taxon>
        <taxon>Actinomycetales</taxon>
        <taxon>Actinomycetaceae</taxon>
        <taxon>Flaviflexus</taxon>
    </lineage>
</organism>
<evidence type="ECO:0000313" key="8">
    <source>
        <dbReference type="Proteomes" id="UP000270021"/>
    </source>
</evidence>
<feature type="transmembrane region" description="Helical" evidence="6">
    <location>
        <begin position="21"/>
        <end position="41"/>
    </location>
</feature>
<dbReference type="EMBL" id="CP034438">
    <property type="protein sequence ID" value="AZN30233.1"/>
    <property type="molecule type" value="Genomic_DNA"/>
</dbReference>
<feature type="transmembrane region" description="Helical" evidence="6">
    <location>
        <begin position="191"/>
        <end position="213"/>
    </location>
</feature>
<dbReference type="SUPFAM" id="SSF90123">
    <property type="entry name" value="ABC transporter transmembrane region"/>
    <property type="match status" value="1"/>
</dbReference>
<dbReference type="InterPro" id="IPR036640">
    <property type="entry name" value="ABC1_TM_sf"/>
</dbReference>
<keyword evidence="8" id="KW-1185">Reference proteome</keyword>
<dbReference type="Proteomes" id="UP000270021">
    <property type="component" value="Chromosome"/>
</dbReference>
<feature type="transmembrane region" description="Helical" evidence="6">
    <location>
        <begin position="810"/>
        <end position="827"/>
    </location>
</feature>
<evidence type="ECO:0000256" key="2">
    <source>
        <dbReference type="ARBA" id="ARBA00022475"/>
    </source>
</evidence>
<evidence type="ECO:0000313" key="7">
    <source>
        <dbReference type="EMBL" id="AZN30233.1"/>
    </source>
</evidence>
<name>A0A3S8Z9U4_9ACTO</name>
<dbReference type="RefSeq" id="WP_126040793.1">
    <property type="nucleotide sequence ID" value="NZ_CP034438.1"/>
</dbReference>
<evidence type="ECO:0000256" key="3">
    <source>
        <dbReference type="ARBA" id="ARBA00022692"/>
    </source>
</evidence>
<evidence type="ECO:0000256" key="5">
    <source>
        <dbReference type="ARBA" id="ARBA00023136"/>
    </source>
</evidence>
<dbReference type="Pfam" id="PF03706">
    <property type="entry name" value="LPG_synthase_TM"/>
    <property type="match status" value="1"/>
</dbReference>